<protein>
    <submittedName>
        <fullName evidence="2">DUF1345 domain-containing protein</fullName>
    </submittedName>
</protein>
<accession>A0ABW0NPE1</accession>
<evidence type="ECO:0000256" key="1">
    <source>
        <dbReference type="SAM" id="Phobius"/>
    </source>
</evidence>
<dbReference type="InterPro" id="IPR009781">
    <property type="entry name" value="DUF1345"/>
</dbReference>
<dbReference type="SUPFAM" id="SSF81324">
    <property type="entry name" value="Voltage-gated potassium channels"/>
    <property type="match status" value="1"/>
</dbReference>
<evidence type="ECO:0000313" key="2">
    <source>
        <dbReference type="EMBL" id="MFC5501791.1"/>
    </source>
</evidence>
<dbReference type="Gene3D" id="1.10.287.70">
    <property type="match status" value="1"/>
</dbReference>
<organism evidence="2 3">
    <name type="scientific">Lysinimonas soli</name>
    <dbReference type="NCBI Taxonomy" id="1074233"/>
    <lineage>
        <taxon>Bacteria</taxon>
        <taxon>Bacillati</taxon>
        <taxon>Actinomycetota</taxon>
        <taxon>Actinomycetes</taxon>
        <taxon>Micrococcales</taxon>
        <taxon>Microbacteriaceae</taxon>
        <taxon>Lysinimonas</taxon>
    </lineage>
</organism>
<feature type="transmembrane region" description="Helical" evidence="1">
    <location>
        <begin position="43"/>
        <end position="61"/>
    </location>
</feature>
<feature type="transmembrane region" description="Helical" evidence="1">
    <location>
        <begin position="107"/>
        <end position="129"/>
    </location>
</feature>
<feature type="transmembrane region" description="Helical" evidence="1">
    <location>
        <begin position="73"/>
        <end position="95"/>
    </location>
</feature>
<proteinExistence type="predicted"/>
<name>A0ABW0NPE1_9MICO</name>
<keyword evidence="1" id="KW-0812">Transmembrane</keyword>
<dbReference type="EMBL" id="JBHSMG010000001">
    <property type="protein sequence ID" value="MFC5501791.1"/>
    <property type="molecule type" value="Genomic_DNA"/>
</dbReference>
<keyword evidence="1" id="KW-0472">Membrane</keyword>
<reference evidence="3" key="1">
    <citation type="journal article" date="2019" name="Int. J. Syst. Evol. Microbiol.">
        <title>The Global Catalogue of Microorganisms (GCM) 10K type strain sequencing project: providing services to taxonomists for standard genome sequencing and annotation.</title>
        <authorList>
            <consortium name="The Broad Institute Genomics Platform"/>
            <consortium name="The Broad Institute Genome Sequencing Center for Infectious Disease"/>
            <person name="Wu L."/>
            <person name="Ma J."/>
        </authorList>
    </citation>
    <scope>NUCLEOTIDE SEQUENCE [LARGE SCALE GENOMIC DNA]</scope>
    <source>
        <strain evidence="3">CGMCC 4.6997</strain>
    </source>
</reference>
<feature type="transmembrane region" description="Helical" evidence="1">
    <location>
        <begin position="17"/>
        <end position="37"/>
    </location>
</feature>
<dbReference type="Proteomes" id="UP001596039">
    <property type="component" value="Unassembled WGS sequence"/>
</dbReference>
<sequence length="218" mass="24230">MATRTPRAIPEQPEQRWPAIVAVTVAVVVYVLLPSTFLGIPRYILPIVATLLLIPLIVLNPRHFTRETAWSRWLSITLGGVLTIANQIEVVGVVQELLSSSAHGPQVLLTALQVWVTDIIAFGLVYWEVDGRGPVSRRLPNDPEARDFRFPQEDTGKPTSWRPAFFDYLYFSLTNMMAFSPTDVMPLTHRAKALMAVQSITGFGLLALVIARAVNILT</sequence>
<keyword evidence="3" id="KW-1185">Reference proteome</keyword>
<feature type="transmembrane region" description="Helical" evidence="1">
    <location>
        <begin position="193"/>
        <end position="214"/>
    </location>
</feature>
<dbReference type="RefSeq" id="WP_386739397.1">
    <property type="nucleotide sequence ID" value="NZ_JBHSMG010000001.1"/>
</dbReference>
<keyword evidence="1" id="KW-1133">Transmembrane helix</keyword>
<evidence type="ECO:0000313" key="3">
    <source>
        <dbReference type="Proteomes" id="UP001596039"/>
    </source>
</evidence>
<dbReference type="Pfam" id="PF07077">
    <property type="entry name" value="DUF1345"/>
    <property type="match status" value="1"/>
</dbReference>
<gene>
    <name evidence="2" type="ORF">ACFPJ4_06000</name>
</gene>
<comment type="caution">
    <text evidence="2">The sequence shown here is derived from an EMBL/GenBank/DDBJ whole genome shotgun (WGS) entry which is preliminary data.</text>
</comment>